<proteinExistence type="predicted"/>
<protein>
    <submittedName>
        <fullName evidence="2">Uncharacterized protein</fullName>
    </submittedName>
</protein>
<evidence type="ECO:0000313" key="2">
    <source>
        <dbReference type="EMBL" id="KWZ38036.1"/>
    </source>
</evidence>
<sequence>MTGRKRRAAMRRAPACAERARRAAPARAPKAGAVDTVAPHATAVPAVTRFGRAPAHRRAAHVKPPAFAARRALEFDERAPAMALADPSAGAADAARPPRSHRTSHSLAR</sequence>
<feature type="region of interest" description="Disordered" evidence="1">
    <location>
        <begin position="1"/>
        <end position="37"/>
    </location>
</feature>
<evidence type="ECO:0000313" key="3">
    <source>
        <dbReference type="Proteomes" id="UP000070255"/>
    </source>
</evidence>
<feature type="compositionally biased region" description="Basic residues" evidence="1">
    <location>
        <begin position="1"/>
        <end position="10"/>
    </location>
</feature>
<accession>A0ABR5T479</accession>
<dbReference type="Proteomes" id="UP000070255">
    <property type="component" value="Unassembled WGS sequence"/>
</dbReference>
<reference evidence="2 3" key="1">
    <citation type="submission" date="2015-11" db="EMBL/GenBank/DDBJ databases">
        <authorList>
            <person name="Sahl J."/>
            <person name="Wagner D."/>
            <person name="Keim P."/>
        </authorList>
    </citation>
    <scope>NUCLEOTIDE SEQUENCE [LARGE SCALE GENOMIC DNA]</scope>
    <source>
        <strain evidence="2 3">BDU18</strain>
    </source>
</reference>
<evidence type="ECO:0000256" key="1">
    <source>
        <dbReference type="SAM" id="MobiDB-lite"/>
    </source>
</evidence>
<dbReference type="EMBL" id="LNJQ01000004">
    <property type="protein sequence ID" value="KWZ38036.1"/>
    <property type="molecule type" value="Genomic_DNA"/>
</dbReference>
<feature type="region of interest" description="Disordered" evidence="1">
    <location>
        <begin position="84"/>
        <end position="109"/>
    </location>
</feature>
<name>A0ABR5T479_9BURK</name>
<feature type="compositionally biased region" description="Low complexity" evidence="1">
    <location>
        <begin position="11"/>
        <end position="37"/>
    </location>
</feature>
<feature type="compositionally biased region" description="Basic residues" evidence="1">
    <location>
        <begin position="98"/>
        <end position="109"/>
    </location>
</feature>
<comment type="caution">
    <text evidence="2">The sequence shown here is derived from an EMBL/GenBank/DDBJ whole genome shotgun (WGS) entry which is preliminary data.</text>
</comment>
<keyword evidence="3" id="KW-1185">Reference proteome</keyword>
<organism evidence="2 3">
    <name type="scientific">Burkholderia savannae</name>
    <dbReference type="NCBI Taxonomy" id="1637837"/>
    <lineage>
        <taxon>Bacteria</taxon>
        <taxon>Pseudomonadati</taxon>
        <taxon>Pseudomonadota</taxon>
        <taxon>Betaproteobacteria</taxon>
        <taxon>Burkholderiales</taxon>
        <taxon>Burkholderiaceae</taxon>
        <taxon>Burkholderia</taxon>
        <taxon>pseudomallei group</taxon>
    </lineage>
</organism>
<feature type="compositionally biased region" description="Low complexity" evidence="1">
    <location>
        <begin position="84"/>
        <end position="97"/>
    </location>
</feature>
<gene>
    <name evidence="2" type="ORF">WS72_24365</name>
</gene>